<accession>A0ABX8S8L3</accession>
<gene>
    <name evidence="2" type="ORF">KV203_01890</name>
</gene>
<sequence length="456" mass="47820">MAVAVTLLTGGNGPLLASATTGPDLAAAGYLEREYLVEGVAGNYRMVGPQSPDGRVEYEKGSETSPFATRAIVRRPAEAARSNGTLVVEWLNVSGGQDAGPGYTYLAAELVRGGYTWVGVSAQYAGVMGGAAAVPLSDGEPAESRGGPAAFDPVRYQRLHHPGDAYSYDIFSSVARGLRDPAGPLGDLPITRVVATGESQSAVALCSYHNGIQPLTDLFDAFLIHSRGGAVAPLGEPGRALTIDEVLDGPPTRLRDDLTVPTVVVQTETDLFGRLAYLPARQADSTWLRVWEIAGTAHADKFQIGEFEPILGCPRPVNRGQQVFVLRAALRALDRWVSDGTAAPSAPCLDIATGDGEPEFARDEWGNVTGGVRTPAVDVPTTTLSGLPAPDASLICSLFGSTEPIAAQRLRARYGSADAYLRQYAAATDAMIAAGFALVEDRDELLGQAEPAALDG</sequence>
<feature type="domain" description="Alpha/beta hydrolase" evidence="1">
    <location>
        <begin position="14"/>
        <end position="446"/>
    </location>
</feature>
<name>A0ABX8S8L3_9ACTN</name>
<dbReference type="Pfam" id="PF20091">
    <property type="entry name" value="Abhydrolase_10"/>
    <property type="match status" value="1"/>
</dbReference>
<evidence type="ECO:0000313" key="3">
    <source>
        <dbReference type="Proteomes" id="UP000887023"/>
    </source>
</evidence>
<evidence type="ECO:0000313" key="2">
    <source>
        <dbReference type="EMBL" id="QXQ14213.1"/>
    </source>
</evidence>
<keyword evidence="3" id="KW-1185">Reference proteome</keyword>
<organism evidence="2 3">
    <name type="scientific">Skermania pinensis</name>
    <dbReference type="NCBI Taxonomy" id="39122"/>
    <lineage>
        <taxon>Bacteria</taxon>
        <taxon>Bacillati</taxon>
        <taxon>Actinomycetota</taxon>
        <taxon>Actinomycetes</taxon>
        <taxon>Mycobacteriales</taxon>
        <taxon>Gordoniaceae</taxon>
        <taxon>Skermania</taxon>
    </lineage>
</organism>
<dbReference type="Proteomes" id="UP000887023">
    <property type="component" value="Chromosome"/>
</dbReference>
<dbReference type="EMBL" id="CP079105">
    <property type="protein sequence ID" value="QXQ14213.1"/>
    <property type="molecule type" value="Genomic_DNA"/>
</dbReference>
<dbReference type="RefSeq" id="WP_066466928.1">
    <property type="nucleotide sequence ID" value="NZ_CBCRUZ010000020.1"/>
</dbReference>
<protein>
    <recommendedName>
        <fullName evidence="1">Alpha/beta hydrolase domain-containing protein</fullName>
    </recommendedName>
</protein>
<proteinExistence type="predicted"/>
<reference evidence="2" key="1">
    <citation type="submission" date="2021-07" db="EMBL/GenBank/DDBJ databases">
        <title>Candidatus Kaistella beijingensis sp. nov. isolated from a municipal wastewater treatment plant is involved in sludge foaming.</title>
        <authorList>
            <person name="Song Y."/>
            <person name="Liu S.-J."/>
        </authorList>
    </citation>
    <scope>NUCLEOTIDE SEQUENCE</scope>
    <source>
        <strain evidence="2">DSM 43998</strain>
    </source>
</reference>
<evidence type="ECO:0000259" key="1">
    <source>
        <dbReference type="Pfam" id="PF20091"/>
    </source>
</evidence>
<dbReference type="InterPro" id="IPR045394">
    <property type="entry name" value="Abhydrolase_dom"/>
</dbReference>